<protein>
    <submittedName>
        <fullName evidence="6">Uncharacterized protein</fullName>
    </submittedName>
</protein>
<keyword evidence="3" id="KW-0551">Lipid droplet</keyword>
<comment type="caution">
    <text evidence="6">The sequence shown here is derived from an EMBL/GenBank/DDBJ whole genome shotgun (WGS) entry which is preliminary data.</text>
</comment>
<dbReference type="GO" id="GO:0016298">
    <property type="term" value="F:lipase activity"/>
    <property type="evidence" value="ECO:0007669"/>
    <property type="project" value="InterPro"/>
</dbReference>
<feature type="region of interest" description="Disordered" evidence="5">
    <location>
        <begin position="82"/>
        <end position="105"/>
    </location>
</feature>
<name>A0AAV9NPI3_9EURO</name>
<evidence type="ECO:0000256" key="3">
    <source>
        <dbReference type="ARBA" id="ARBA00022677"/>
    </source>
</evidence>
<accession>A0AAV9NPI3</accession>
<dbReference type="PANTHER" id="PTHR13390">
    <property type="entry name" value="LIPASE"/>
    <property type="match status" value="1"/>
</dbReference>
<feature type="compositionally biased region" description="Basic and acidic residues" evidence="5">
    <location>
        <begin position="95"/>
        <end position="105"/>
    </location>
</feature>
<organism evidence="6 7">
    <name type="scientific">Exophiala bonariae</name>
    <dbReference type="NCBI Taxonomy" id="1690606"/>
    <lineage>
        <taxon>Eukaryota</taxon>
        <taxon>Fungi</taxon>
        <taxon>Dikarya</taxon>
        <taxon>Ascomycota</taxon>
        <taxon>Pezizomycotina</taxon>
        <taxon>Eurotiomycetes</taxon>
        <taxon>Chaetothyriomycetidae</taxon>
        <taxon>Chaetothyriales</taxon>
        <taxon>Herpotrichiellaceae</taxon>
        <taxon>Exophiala</taxon>
    </lineage>
</organism>
<dbReference type="RefSeq" id="XP_064710704.1">
    <property type="nucleotide sequence ID" value="XM_064851701.1"/>
</dbReference>
<evidence type="ECO:0000256" key="1">
    <source>
        <dbReference type="ARBA" id="ARBA00004502"/>
    </source>
</evidence>
<dbReference type="SUPFAM" id="SSF53474">
    <property type="entry name" value="alpha/beta-Hydrolases"/>
    <property type="match status" value="1"/>
</dbReference>
<evidence type="ECO:0000313" key="6">
    <source>
        <dbReference type="EMBL" id="KAK5061607.1"/>
    </source>
</evidence>
<dbReference type="GO" id="GO:0019915">
    <property type="term" value="P:lipid storage"/>
    <property type="evidence" value="ECO:0007669"/>
    <property type="project" value="InterPro"/>
</dbReference>
<evidence type="ECO:0000256" key="5">
    <source>
        <dbReference type="SAM" id="MobiDB-lite"/>
    </source>
</evidence>
<sequence length="448" mass="49122">MPASLCDPSPSTSDARTLDLVFFITGNPGLIAYYHPFLAGVVQGFNGRDGGDLSDVSARPVVVVAGFSLGGFEVEDWTAAPLAGSGSERGQGARGVEEGEEQQRDREALRDLLFPDVAASPSASQTAKQDSRSVQRIYSLAEQVELCYARLENLLGRLRMQCDSLQGLSRSGPETLNSQETTNTSTRNTDINLKVTLIGHSVGAYIALELVRLRHEYRQQATAADSLPKLAKYSILSCILLTPTIQDLHLSSSGRIASPLLAFLPFLPSLAQGLVQNVLVKFLSEAWFEVLVKRATGMQAASHGLVATVAFLRSRRGVCQALEMAKCELREIRKDSWGNEVWGIAAGDGAVVDQSNPSLFFWFARRDHWVADVTREEILSTRGGTGFIEKDDKIGDDAGKDELDDGRNKSPRIRIDETDGLMHAWCLTQSDLVVRRVNGWLRELWDQD</sequence>
<dbReference type="GeneID" id="89976316"/>
<keyword evidence="7" id="KW-1185">Reference proteome</keyword>
<dbReference type="EMBL" id="JAVRRD010000003">
    <property type="protein sequence ID" value="KAK5061607.1"/>
    <property type="molecule type" value="Genomic_DNA"/>
</dbReference>
<dbReference type="PANTHER" id="PTHR13390:SF0">
    <property type="entry name" value="LIPID DROPLET-ASSOCIATED HYDROLASE"/>
    <property type="match status" value="1"/>
</dbReference>
<dbReference type="InterPro" id="IPR029058">
    <property type="entry name" value="AB_hydrolase_fold"/>
</dbReference>
<evidence type="ECO:0000256" key="4">
    <source>
        <dbReference type="ARBA" id="ARBA00022801"/>
    </source>
</evidence>
<proteinExistence type="inferred from homology"/>
<dbReference type="Pfam" id="PF10230">
    <property type="entry name" value="LIDHydrolase"/>
    <property type="match status" value="1"/>
</dbReference>
<comment type="similarity">
    <text evidence="2">Belongs to the AB hydrolase superfamily. LDAH family.</text>
</comment>
<evidence type="ECO:0000256" key="2">
    <source>
        <dbReference type="ARBA" id="ARBA00008300"/>
    </source>
</evidence>
<reference evidence="6 7" key="1">
    <citation type="submission" date="2023-08" db="EMBL/GenBank/DDBJ databases">
        <title>Black Yeasts Isolated from many extreme environments.</title>
        <authorList>
            <person name="Coleine C."/>
            <person name="Stajich J.E."/>
            <person name="Selbmann L."/>
        </authorList>
    </citation>
    <scope>NUCLEOTIDE SEQUENCE [LARGE SCALE GENOMIC DNA]</scope>
    <source>
        <strain evidence="6 7">CCFEE 5792</strain>
    </source>
</reference>
<comment type="subcellular location">
    <subcellularLocation>
        <location evidence="1">Lipid droplet</location>
    </subcellularLocation>
</comment>
<dbReference type="InterPro" id="IPR019363">
    <property type="entry name" value="LDAH"/>
</dbReference>
<dbReference type="GO" id="GO:0005811">
    <property type="term" value="C:lipid droplet"/>
    <property type="evidence" value="ECO:0007669"/>
    <property type="project" value="UniProtKB-SubCell"/>
</dbReference>
<keyword evidence="4" id="KW-0378">Hydrolase</keyword>
<evidence type="ECO:0000313" key="7">
    <source>
        <dbReference type="Proteomes" id="UP001358417"/>
    </source>
</evidence>
<dbReference type="AlphaFoldDB" id="A0AAV9NPI3"/>
<dbReference type="Proteomes" id="UP001358417">
    <property type="component" value="Unassembled WGS sequence"/>
</dbReference>
<gene>
    <name evidence="6" type="ORF">LTR84_008151</name>
</gene>
<dbReference type="Gene3D" id="3.40.50.1820">
    <property type="entry name" value="alpha/beta hydrolase"/>
    <property type="match status" value="1"/>
</dbReference>